<dbReference type="Proteomes" id="UP001187415">
    <property type="component" value="Unassembled WGS sequence"/>
</dbReference>
<organism evidence="2 3">
    <name type="scientific">Channa striata</name>
    <name type="common">Snakehead murrel</name>
    <name type="synonym">Ophicephalus striatus</name>
    <dbReference type="NCBI Taxonomy" id="64152"/>
    <lineage>
        <taxon>Eukaryota</taxon>
        <taxon>Metazoa</taxon>
        <taxon>Chordata</taxon>
        <taxon>Craniata</taxon>
        <taxon>Vertebrata</taxon>
        <taxon>Euteleostomi</taxon>
        <taxon>Actinopterygii</taxon>
        <taxon>Neopterygii</taxon>
        <taxon>Teleostei</taxon>
        <taxon>Neoteleostei</taxon>
        <taxon>Acanthomorphata</taxon>
        <taxon>Anabantaria</taxon>
        <taxon>Anabantiformes</taxon>
        <taxon>Channoidei</taxon>
        <taxon>Channidae</taxon>
        <taxon>Channa</taxon>
    </lineage>
</organism>
<dbReference type="EMBL" id="JAUPFM010000005">
    <property type="protein sequence ID" value="KAK2851256.1"/>
    <property type="molecule type" value="Genomic_DNA"/>
</dbReference>
<evidence type="ECO:0000256" key="1">
    <source>
        <dbReference type="SAM" id="MobiDB-lite"/>
    </source>
</evidence>
<evidence type="ECO:0000313" key="2">
    <source>
        <dbReference type="EMBL" id="KAK2851256.1"/>
    </source>
</evidence>
<feature type="compositionally biased region" description="Basic residues" evidence="1">
    <location>
        <begin position="1"/>
        <end position="13"/>
    </location>
</feature>
<dbReference type="AlphaFoldDB" id="A0AA88N8I4"/>
<accession>A0AA88N8I4</accession>
<sequence length="94" mass="10928">MRIKSAPSAKKKKKEEEEEEEEEKKKKKKKWAVQRRAEAARLGWEGAGGRKTHLAEDCAPLRHSAAPRHNWEPLRKSFAQHHVLPFWCSSESDL</sequence>
<proteinExistence type="predicted"/>
<protein>
    <submittedName>
        <fullName evidence="2">Uncharacterized protein</fullName>
    </submittedName>
</protein>
<comment type="caution">
    <text evidence="2">The sequence shown here is derived from an EMBL/GenBank/DDBJ whole genome shotgun (WGS) entry which is preliminary data.</text>
</comment>
<keyword evidence="3" id="KW-1185">Reference proteome</keyword>
<reference evidence="2" key="1">
    <citation type="submission" date="2023-07" db="EMBL/GenBank/DDBJ databases">
        <title>Chromosome-level Genome Assembly of Striped Snakehead (Channa striata).</title>
        <authorList>
            <person name="Liu H."/>
        </authorList>
    </citation>
    <scope>NUCLEOTIDE SEQUENCE</scope>
    <source>
        <strain evidence="2">Gz</strain>
        <tissue evidence="2">Muscle</tissue>
    </source>
</reference>
<gene>
    <name evidence="2" type="ORF">Q5P01_007532</name>
</gene>
<evidence type="ECO:0000313" key="3">
    <source>
        <dbReference type="Proteomes" id="UP001187415"/>
    </source>
</evidence>
<feature type="region of interest" description="Disordered" evidence="1">
    <location>
        <begin position="1"/>
        <end position="31"/>
    </location>
</feature>
<name>A0AA88N8I4_CHASR</name>